<evidence type="ECO:0000259" key="3">
    <source>
        <dbReference type="Pfam" id="PF01113"/>
    </source>
</evidence>
<dbReference type="HOGENOM" id="CLU_050509_1_1_7"/>
<dbReference type="InterPro" id="IPR045760">
    <property type="entry name" value="DAP_DH_C"/>
</dbReference>
<dbReference type="KEGG" id="acp:A2cp1_4182"/>
<keyword evidence="2" id="KW-0560">Oxidoreductase</keyword>
<evidence type="ECO:0000256" key="2">
    <source>
        <dbReference type="ARBA" id="ARBA00023002"/>
    </source>
</evidence>
<dbReference type="Pfam" id="PF01113">
    <property type="entry name" value="DapB_N"/>
    <property type="match status" value="1"/>
</dbReference>
<dbReference type="AlphaFoldDB" id="B8JAK0"/>
<keyword evidence="1" id="KW-0521">NADP</keyword>
<reference evidence="5" key="1">
    <citation type="submission" date="2009-01" db="EMBL/GenBank/DDBJ databases">
        <title>Complete sequence of Anaeromyxobacter dehalogenans 2CP-1.</title>
        <authorList>
            <consortium name="US DOE Joint Genome Institute"/>
            <person name="Lucas S."/>
            <person name="Copeland A."/>
            <person name="Lapidus A."/>
            <person name="Glavina del Rio T."/>
            <person name="Dalin E."/>
            <person name="Tice H."/>
            <person name="Bruce D."/>
            <person name="Goodwin L."/>
            <person name="Pitluck S."/>
            <person name="Saunders E."/>
            <person name="Brettin T."/>
            <person name="Detter J.C."/>
            <person name="Han C."/>
            <person name="Larimer F."/>
            <person name="Land M."/>
            <person name="Hauser L."/>
            <person name="Kyrpides N."/>
            <person name="Ovchinnikova G."/>
            <person name="Beliaev A.S."/>
            <person name="Richardson P."/>
        </authorList>
    </citation>
    <scope>NUCLEOTIDE SEQUENCE</scope>
    <source>
        <strain evidence="5">2CP-1</strain>
    </source>
</reference>
<dbReference type="RefSeq" id="WP_015935213.1">
    <property type="nucleotide sequence ID" value="NC_011891.1"/>
</dbReference>
<sequence>MDARGIPVVVMGLGEIGRAIARAVIARPDLELVGAVDSGASLAGRPLGELLGVPAPALKIAADPKAAFAAAKGGVLLLATASTLDAVRPDLERAVRAGLSVVSTCEELAYPWLRHEEAADALDALCEQRNVAVLGTGANPGFVLDRLAAVLGHATGPVRHVRGLRVVDASKRRAALLRKIGAGLDEDAFHEAAERGEVGHVGLAESAALAATGLGLGVDEVDEELAPLVAEEDARGGPVPVRRGQVAGFTQVARVFAEEREVVRLELTIAVDADDPRDEVELDADPPLRLVVPGGIPGDAATAAAVVNAAAAVTELRGLVTVLDLPAGR</sequence>
<organism evidence="5 6">
    <name type="scientific">Anaeromyxobacter dehalogenans (strain ATCC BAA-258 / DSM 21875 / 2CP-1)</name>
    <dbReference type="NCBI Taxonomy" id="455488"/>
    <lineage>
        <taxon>Bacteria</taxon>
        <taxon>Pseudomonadati</taxon>
        <taxon>Myxococcota</taxon>
        <taxon>Myxococcia</taxon>
        <taxon>Myxococcales</taxon>
        <taxon>Cystobacterineae</taxon>
        <taxon>Anaeromyxobacteraceae</taxon>
        <taxon>Anaeromyxobacter</taxon>
    </lineage>
</organism>
<name>B8JAK0_ANAD2</name>
<evidence type="ECO:0000313" key="5">
    <source>
        <dbReference type="EMBL" id="ACL67499.1"/>
    </source>
</evidence>
<feature type="domain" description="2,4-diaminopentanoate dehydrogenase C-terminal" evidence="4">
    <location>
        <begin position="142"/>
        <end position="327"/>
    </location>
</feature>
<dbReference type="GO" id="GO:0009089">
    <property type="term" value="P:lysine biosynthetic process via diaminopimelate"/>
    <property type="evidence" value="ECO:0007669"/>
    <property type="project" value="InterPro"/>
</dbReference>
<dbReference type="InterPro" id="IPR036291">
    <property type="entry name" value="NAD(P)-bd_dom_sf"/>
</dbReference>
<dbReference type="Gene3D" id="3.40.50.720">
    <property type="entry name" value="NAD(P)-binding Rossmann-like Domain"/>
    <property type="match status" value="1"/>
</dbReference>
<gene>
    <name evidence="5" type="ordered locus">A2cp1_4182</name>
</gene>
<proteinExistence type="predicted"/>
<dbReference type="SUPFAM" id="SSF51735">
    <property type="entry name" value="NAD(P)-binding Rossmann-fold domains"/>
    <property type="match status" value="1"/>
</dbReference>
<keyword evidence="6" id="KW-1185">Reference proteome</keyword>
<dbReference type="Proteomes" id="UP000007089">
    <property type="component" value="Chromosome"/>
</dbReference>
<evidence type="ECO:0000313" key="6">
    <source>
        <dbReference type="Proteomes" id="UP000007089"/>
    </source>
</evidence>
<evidence type="ECO:0000256" key="1">
    <source>
        <dbReference type="ARBA" id="ARBA00022857"/>
    </source>
</evidence>
<feature type="domain" description="Dihydrodipicolinate reductase N-terminal" evidence="3">
    <location>
        <begin position="6"/>
        <end position="101"/>
    </location>
</feature>
<protein>
    <submittedName>
        <fullName evidence="5">Dihydrodipicolinate reductase</fullName>
    </submittedName>
</protein>
<dbReference type="Pfam" id="PF19328">
    <property type="entry name" value="DAP_DH_C"/>
    <property type="match status" value="1"/>
</dbReference>
<dbReference type="InterPro" id="IPR000846">
    <property type="entry name" value="DapB_N"/>
</dbReference>
<dbReference type="CDD" id="cd24146">
    <property type="entry name" value="nat-AmDH_N_like"/>
    <property type="match status" value="1"/>
</dbReference>
<dbReference type="EMBL" id="CP001359">
    <property type="protein sequence ID" value="ACL67499.1"/>
    <property type="molecule type" value="Genomic_DNA"/>
</dbReference>
<dbReference type="GO" id="GO:0008839">
    <property type="term" value="F:4-hydroxy-tetrahydrodipicolinate reductase"/>
    <property type="evidence" value="ECO:0007669"/>
    <property type="project" value="InterPro"/>
</dbReference>
<accession>B8JAK0</accession>
<evidence type="ECO:0000259" key="4">
    <source>
        <dbReference type="Pfam" id="PF19328"/>
    </source>
</evidence>